<accession>A0AA44J9Y5</accession>
<dbReference type="RefSeq" id="WP_065660558.1">
    <property type="nucleotide sequence ID" value="NZ_CP123840.1"/>
</dbReference>
<comment type="caution">
    <text evidence="1">The sequence shown here is derived from an EMBL/GenBank/DDBJ whole genome shotgun (WGS) entry which is preliminary data.</text>
</comment>
<dbReference type="EMBL" id="JAAMAY010000021">
    <property type="protein sequence ID" value="NTC29157.1"/>
    <property type="molecule type" value="Genomic_DNA"/>
</dbReference>
<organism evidence="1 2">
    <name type="scientific">Agrobacterium tumefaciens</name>
    <dbReference type="NCBI Taxonomy" id="358"/>
    <lineage>
        <taxon>Bacteria</taxon>
        <taxon>Pseudomonadati</taxon>
        <taxon>Pseudomonadota</taxon>
        <taxon>Alphaproteobacteria</taxon>
        <taxon>Hyphomicrobiales</taxon>
        <taxon>Rhizobiaceae</taxon>
        <taxon>Rhizobium/Agrobacterium group</taxon>
        <taxon>Agrobacterium</taxon>
        <taxon>Agrobacterium tumefaciens complex</taxon>
    </lineage>
</organism>
<protein>
    <submittedName>
        <fullName evidence="1">Uncharacterized protein</fullName>
    </submittedName>
</protein>
<gene>
    <name evidence="1" type="ORF">G6M46_13395</name>
</gene>
<dbReference type="Proteomes" id="UP000702952">
    <property type="component" value="Unassembled WGS sequence"/>
</dbReference>
<sequence length="91" mass="9709">MSVELALTASSGDLSWKRRQEDDSRAIGLTGAEIDLARRGLSFDLKIARAIAFALALNEHTRARASAAGLCERSCVEIEHLAAANRKVAGS</sequence>
<evidence type="ECO:0000313" key="1">
    <source>
        <dbReference type="EMBL" id="NTC29157.1"/>
    </source>
</evidence>
<reference evidence="1" key="1">
    <citation type="journal article" date="2020" name="Science">
        <title>Unexpected conservation and global transmission of agrobacterial virulence plasmids.</title>
        <authorList>
            <person name="Weisberg A.J."/>
            <person name="Davis E.W. 2nd"/>
            <person name="Tabima J."/>
            <person name="Belcher M.S."/>
            <person name="Miller M."/>
            <person name="Kuo C.H."/>
            <person name="Loper J.E."/>
            <person name="Grunwald N.J."/>
            <person name="Putnam M.L."/>
            <person name="Chang J.H."/>
        </authorList>
    </citation>
    <scope>NUCLEOTIDE SEQUENCE</scope>
    <source>
        <strain evidence="1">17-1853-1a</strain>
    </source>
</reference>
<proteinExistence type="predicted"/>
<dbReference type="AlphaFoldDB" id="A0AA44J9Y5"/>
<evidence type="ECO:0000313" key="2">
    <source>
        <dbReference type="Proteomes" id="UP000702952"/>
    </source>
</evidence>
<name>A0AA44J9Y5_AGRTU</name>